<dbReference type="EMBL" id="CAKKNT010000003">
    <property type="protein sequence ID" value="CAH0417942.1"/>
    <property type="molecule type" value="Genomic_DNA"/>
</dbReference>
<dbReference type="NCBIfam" id="TIGR03238">
    <property type="entry name" value="dnd_assoc_3"/>
    <property type="match status" value="1"/>
</dbReference>
<evidence type="ECO:0000313" key="2">
    <source>
        <dbReference type="Proteomes" id="UP000789719"/>
    </source>
</evidence>
<proteinExistence type="predicted"/>
<evidence type="ECO:0000313" key="1">
    <source>
        <dbReference type="EMBL" id="CAH0417942.1"/>
    </source>
</evidence>
<organism evidence="1 2">
    <name type="scientific">Periweissella ghanensis</name>
    <dbReference type="NCBI Taxonomy" id="467997"/>
    <lineage>
        <taxon>Bacteria</taxon>
        <taxon>Bacillati</taxon>
        <taxon>Bacillota</taxon>
        <taxon>Bacilli</taxon>
        <taxon>Lactobacillales</taxon>
        <taxon>Lactobacillaceae</taxon>
        <taxon>Periweissella</taxon>
    </lineage>
</organism>
<dbReference type="Proteomes" id="UP000789719">
    <property type="component" value="Unassembled WGS sequence"/>
</dbReference>
<sequence>MVGTEFSQILKLIKLAAAPSMAYRRIDEKTGFDAELTKKLNAEGVNTFADFSKIDVQHVWLNKTGEEKAVISNALLANIKINHTLFDVANEIMWCIRAVLPMQAPKGIFNLDGSLHTKLFNFFTNENVKYVYMLNGDRLGKIFNTALFTFEEKLEILFVLLPYVDKYGYEPGKKVTPKDIDVREKTLTSDGVRKASFADSIKVNPTNTTIKKQVTPATDEGFEPIEITVSNAQTTEAANLTKLEVELEKLSIKSRAAISNEKAFNDFEAYMHVKRPIEDRFWQKIQATLINGTKGIVFLIGNVGDGKSHLISYLRDKHADEFEREDIAIHNDATESNSPDKTAIETLIERLQPYQDTNINNGQQARLIVAINLGVLTNLVQVLKERTDFTNLLTYFNDSDILTNPSDDQYSTDNFANVSFFAEKEYDLADGQVISHYYNEVFAKIFAPQDSNPFYQAYMLDKHANVETITHQNYQLLMDTNIQQAAINLILKAQIAKKQIISTRTLFNFIYEVIVGSDLDGSAAFFPNSIFVNSAKSDLINSISQVDPINMLTRTSRDMSIGLFQSIDMHTYVSRQLTVNAAKFEHIFNYIDTLPMNKRYEAYLNTLLRALYFTNEDTKLFEDANYQSFLGLLVDIRENGNRFTPKLKSFISMILNNFYAWNGKVGTTDDYESFVIKNDSDSIIKLAIKVELDPESWLLTNKEIMVTFNVMGTEKQFEIVIDFELYNLLALAESGYVLKKTDRESAVRFAAFVDEVINSVSAMRDNILINTKDNTLFELRQSRMETKLSKGEL</sequence>
<name>A0ABN8BJQ8_9LACO</name>
<keyword evidence="2" id="KW-1185">Reference proteome</keyword>
<comment type="caution">
    <text evidence="1">The sequence shown here is derived from an EMBL/GenBank/DDBJ whole genome shotgun (WGS) entry which is preliminary data.</text>
</comment>
<evidence type="ECO:0008006" key="3">
    <source>
        <dbReference type="Google" id="ProtNLM"/>
    </source>
</evidence>
<gene>
    <name evidence="1" type="ORF">WGH24286_00358</name>
</gene>
<protein>
    <recommendedName>
        <fullName evidence="3">DNA phosphorothioation-dependent restriction protein DptF</fullName>
    </recommendedName>
</protein>
<dbReference type="RefSeq" id="WP_230098051.1">
    <property type="nucleotide sequence ID" value="NZ_CAKKNT010000003.1"/>
</dbReference>
<reference evidence="1 2" key="1">
    <citation type="submission" date="2021-11" db="EMBL/GenBank/DDBJ databases">
        <authorList>
            <person name="Depoorter E."/>
        </authorList>
    </citation>
    <scope>NUCLEOTIDE SEQUENCE [LARGE SCALE GENOMIC DNA]</scope>
    <source>
        <strain evidence="1 2">LMG 24286</strain>
    </source>
</reference>
<dbReference type="InterPro" id="IPR017647">
    <property type="entry name" value="Dnd_assoc_3"/>
</dbReference>
<accession>A0ABN8BJQ8</accession>